<gene>
    <name evidence="1" type="ORF">Aau02nite_61560</name>
</gene>
<organism evidence="1 2">
    <name type="scientific">Actinoplanes auranticolor</name>
    <dbReference type="NCBI Taxonomy" id="47988"/>
    <lineage>
        <taxon>Bacteria</taxon>
        <taxon>Bacillati</taxon>
        <taxon>Actinomycetota</taxon>
        <taxon>Actinomycetes</taxon>
        <taxon>Micromonosporales</taxon>
        <taxon>Micromonosporaceae</taxon>
        <taxon>Actinoplanes</taxon>
    </lineage>
</organism>
<evidence type="ECO:0000313" key="1">
    <source>
        <dbReference type="EMBL" id="GIM74552.1"/>
    </source>
</evidence>
<sequence>MPERLASAVLDANSDAVQRCMRTWTTAVDDDGWWRRRTDLQVDPDAEEPFARRPQPQLPAGQVRDSGELAEEALELLHTAQRTPAKPATPVEGRNDSQHVAVQLSSAGLVACTIDPEWAQRQEGSSISAALATALQRAIAKRPASTPIGSGADELIGDALATLTSLTSSPLHGGNR</sequence>
<reference evidence="1" key="1">
    <citation type="submission" date="2021-03" db="EMBL/GenBank/DDBJ databases">
        <title>Whole genome shotgun sequence of Actinoplanes auranticolor NBRC 12245.</title>
        <authorList>
            <person name="Komaki H."/>
            <person name="Tamura T."/>
        </authorList>
    </citation>
    <scope>NUCLEOTIDE SEQUENCE</scope>
    <source>
        <strain evidence="1">NBRC 12245</strain>
    </source>
</reference>
<protein>
    <recommendedName>
        <fullName evidence="3">YbaB/EbfC DNA-binding family protein</fullName>
    </recommendedName>
</protein>
<dbReference type="Proteomes" id="UP000681340">
    <property type="component" value="Unassembled WGS sequence"/>
</dbReference>
<evidence type="ECO:0008006" key="3">
    <source>
        <dbReference type="Google" id="ProtNLM"/>
    </source>
</evidence>
<evidence type="ECO:0000313" key="2">
    <source>
        <dbReference type="Proteomes" id="UP000681340"/>
    </source>
</evidence>
<name>A0A919SN99_9ACTN</name>
<dbReference type="AlphaFoldDB" id="A0A919SN99"/>
<comment type="caution">
    <text evidence="1">The sequence shown here is derived from an EMBL/GenBank/DDBJ whole genome shotgun (WGS) entry which is preliminary data.</text>
</comment>
<proteinExistence type="predicted"/>
<dbReference type="EMBL" id="BOQL01000051">
    <property type="protein sequence ID" value="GIM74552.1"/>
    <property type="molecule type" value="Genomic_DNA"/>
</dbReference>
<keyword evidence="2" id="KW-1185">Reference proteome</keyword>
<accession>A0A919SN99</accession>